<dbReference type="EMBL" id="CABVLI010000033">
    <property type="protein sequence ID" value="VVT07273.1"/>
    <property type="molecule type" value="Genomic_DNA"/>
</dbReference>
<sequence>MKKKLAYVSSFVDRHDKRRYRFRRTGYPVHYFKEPHGTKAFEREYAACLSTEPAPIGAGRTRPGSVSDVIIRYYADNNFLDLRPSTQAVYRGVLERLRTKFGDDPIRMFDSERLARLMTLMRDRPHAAARLRKLFAQLFVIARRAKLVPHGFDPVRDTKPPKAVSDGYHRWTEDELEAFEAKHPLGTKPRLAFAMLLYGAQRSGDVRFMTRETIAEGRIRLDQSKTSTAVDVPVVQPLKDALAAGPLGAATLLETKGGEPYTPKGFYGMFKRACVAADLPHCSPHGLRKSAARRCKDAGCSNEQGMAITGHKTEKEYLRYAGTGARADLADEAMEMVLANRTLRVAKALSQTPAESA</sequence>
<evidence type="ECO:0000256" key="1">
    <source>
        <dbReference type="ARBA" id="ARBA00023125"/>
    </source>
</evidence>
<dbReference type="GO" id="GO:0006310">
    <property type="term" value="P:DNA recombination"/>
    <property type="evidence" value="ECO:0007669"/>
    <property type="project" value="UniProtKB-KW"/>
</dbReference>
<dbReference type="SUPFAM" id="SSF56349">
    <property type="entry name" value="DNA breaking-rejoining enzymes"/>
    <property type="match status" value="1"/>
</dbReference>
<dbReference type="InterPro" id="IPR010998">
    <property type="entry name" value="Integrase_recombinase_N"/>
</dbReference>
<evidence type="ECO:0000259" key="3">
    <source>
        <dbReference type="PROSITE" id="PS51898"/>
    </source>
</evidence>
<dbReference type="Gene3D" id="1.10.443.10">
    <property type="entry name" value="Intergrase catalytic core"/>
    <property type="match status" value="1"/>
</dbReference>
<dbReference type="PROSITE" id="PS51898">
    <property type="entry name" value="TYR_RECOMBINASE"/>
    <property type="match status" value="1"/>
</dbReference>
<protein>
    <recommendedName>
        <fullName evidence="3">Tyr recombinase domain-containing protein</fullName>
    </recommendedName>
</protein>
<dbReference type="InterPro" id="IPR002104">
    <property type="entry name" value="Integrase_catalytic"/>
</dbReference>
<feature type="domain" description="Tyr recombinase" evidence="3">
    <location>
        <begin position="159"/>
        <end position="334"/>
    </location>
</feature>
<proteinExistence type="predicted"/>
<dbReference type="InterPro" id="IPR011010">
    <property type="entry name" value="DNA_brk_join_enz"/>
</dbReference>
<dbReference type="Gene3D" id="1.10.150.130">
    <property type="match status" value="1"/>
</dbReference>
<dbReference type="GO" id="GO:0003677">
    <property type="term" value="F:DNA binding"/>
    <property type="evidence" value="ECO:0007669"/>
    <property type="project" value="UniProtKB-KW"/>
</dbReference>
<dbReference type="Pfam" id="PF00589">
    <property type="entry name" value="Phage_integrase"/>
    <property type="match status" value="1"/>
</dbReference>
<keyword evidence="1" id="KW-0238">DNA-binding</keyword>
<evidence type="ECO:0000313" key="5">
    <source>
        <dbReference type="Proteomes" id="UP000326857"/>
    </source>
</evidence>
<dbReference type="GO" id="GO:0015074">
    <property type="term" value="P:DNA integration"/>
    <property type="evidence" value="ECO:0007669"/>
    <property type="project" value="InterPro"/>
</dbReference>
<dbReference type="InterPro" id="IPR013762">
    <property type="entry name" value="Integrase-like_cat_sf"/>
</dbReference>
<organism evidence="4 5">
    <name type="scientific">Sphingomonas aurantiaca</name>
    <dbReference type="NCBI Taxonomy" id="185949"/>
    <lineage>
        <taxon>Bacteria</taxon>
        <taxon>Pseudomonadati</taxon>
        <taxon>Pseudomonadota</taxon>
        <taxon>Alphaproteobacteria</taxon>
        <taxon>Sphingomonadales</taxon>
        <taxon>Sphingomonadaceae</taxon>
        <taxon>Sphingomonas</taxon>
    </lineage>
</organism>
<accession>A0A5E7YPR3</accession>
<reference evidence="4 5" key="1">
    <citation type="submission" date="2019-09" db="EMBL/GenBank/DDBJ databases">
        <authorList>
            <person name="Dittami M. S."/>
        </authorList>
    </citation>
    <scope>NUCLEOTIDE SEQUENCE [LARGE SCALE GENOMIC DNA]</scope>
    <source>
        <strain evidence="4">SPHINGO391</strain>
    </source>
</reference>
<evidence type="ECO:0000256" key="2">
    <source>
        <dbReference type="ARBA" id="ARBA00023172"/>
    </source>
</evidence>
<dbReference type="RefSeq" id="WP_151990329.1">
    <property type="nucleotide sequence ID" value="NZ_LR701528.1"/>
</dbReference>
<dbReference type="Proteomes" id="UP000326857">
    <property type="component" value="Unassembled WGS sequence"/>
</dbReference>
<gene>
    <name evidence="4" type="ORF">SPHINGO391_390032</name>
</gene>
<evidence type="ECO:0000313" key="4">
    <source>
        <dbReference type="EMBL" id="VVT07273.1"/>
    </source>
</evidence>
<name>A0A5E7YPR3_9SPHN</name>
<dbReference type="AlphaFoldDB" id="A0A5E7YPR3"/>
<keyword evidence="2" id="KW-0233">DNA recombination</keyword>